<keyword evidence="3" id="KW-1185">Reference proteome</keyword>
<dbReference type="EnsemblMetazoa" id="CLYHEMT024990.1">
    <property type="protein sequence ID" value="CLYHEMP024990.1"/>
    <property type="gene ID" value="CLYHEMG024990"/>
</dbReference>
<dbReference type="Proteomes" id="UP000594262">
    <property type="component" value="Unplaced"/>
</dbReference>
<name>A0A7M5XKS4_9CNID</name>
<dbReference type="Pfam" id="PF20231">
    <property type="entry name" value="DUF6589"/>
    <property type="match status" value="1"/>
</dbReference>
<dbReference type="InterPro" id="IPR046496">
    <property type="entry name" value="DUF6589"/>
</dbReference>
<proteinExistence type="predicted"/>
<accession>A0A7M5XKS4</accession>
<feature type="domain" description="DUF6589" evidence="1">
    <location>
        <begin position="22"/>
        <end position="138"/>
    </location>
</feature>
<evidence type="ECO:0000259" key="1">
    <source>
        <dbReference type="Pfam" id="PF20231"/>
    </source>
</evidence>
<sequence length="140" mass="16568">MEVEEEETEPINHRLSYQKALLTFNLLLRSINDSIKEGDGERLFDFFRVALLYFKCYGRTKYAHTVIKSLFRIQMEPSAAFFLIWERFVNTRGMRGCNISMDLHLEHLNNFLKELLRDLRGNLDQNNADRVSKSVNNLYT</sequence>
<evidence type="ECO:0000313" key="2">
    <source>
        <dbReference type="EnsemblMetazoa" id="CLYHEMP024990.1"/>
    </source>
</evidence>
<dbReference type="AlphaFoldDB" id="A0A7M5XKS4"/>
<dbReference type="OrthoDB" id="5987212at2759"/>
<evidence type="ECO:0000313" key="3">
    <source>
        <dbReference type="Proteomes" id="UP000594262"/>
    </source>
</evidence>
<reference evidence="2" key="1">
    <citation type="submission" date="2021-01" db="UniProtKB">
        <authorList>
            <consortium name="EnsemblMetazoa"/>
        </authorList>
    </citation>
    <scope>IDENTIFICATION</scope>
</reference>
<organism evidence="2 3">
    <name type="scientific">Clytia hemisphaerica</name>
    <dbReference type="NCBI Taxonomy" id="252671"/>
    <lineage>
        <taxon>Eukaryota</taxon>
        <taxon>Metazoa</taxon>
        <taxon>Cnidaria</taxon>
        <taxon>Hydrozoa</taxon>
        <taxon>Hydroidolina</taxon>
        <taxon>Leptothecata</taxon>
        <taxon>Obeliida</taxon>
        <taxon>Clytiidae</taxon>
        <taxon>Clytia</taxon>
    </lineage>
</organism>
<protein>
    <recommendedName>
        <fullName evidence="1">DUF6589 domain-containing protein</fullName>
    </recommendedName>
</protein>